<dbReference type="AlphaFoldDB" id="A0A0S2SFD1"/>
<dbReference type="InterPro" id="IPR011841">
    <property type="entry name" value="T3SS_needle_YscF"/>
</dbReference>
<dbReference type="EMBL" id="CP013067">
    <property type="protein sequence ID" value="ALP40388.1"/>
    <property type="molecule type" value="Genomic_DNA"/>
</dbReference>
<dbReference type="GO" id="GO:0030257">
    <property type="term" value="C:type III protein secretion system complex"/>
    <property type="evidence" value="ECO:0007669"/>
    <property type="project" value="InterPro"/>
</dbReference>
<evidence type="ECO:0000256" key="7">
    <source>
        <dbReference type="ARBA" id="ARBA00035658"/>
    </source>
</evidence>
<dbReference type="GO" id="GO:0030254">
    <property type="term" value="P:protein secretion by the type III secretion system"/>
    <property type="evidence" value="ECO:0007669"/>
    <property type="project" value="InterPro"/>
</dbReference>
<reference evidence="9" key="1">
    <citation type="submission" date="2015-10" db="EMBL/GenBank/DDBJ databases">
        <title>Complete Genome Sequence of Aeromonas schubertii strain WL1483.</title>
        <authorList>
            <person name="Liu L."/>
        </authorList>
    </citation>
    <scope>NUCLEOTIDE SEQUENCE [LARGE SCALE GENOMIC DNA]</scope>
    <source>
        <strain evidence="9">WL1483</strain>
    </source>
</reference>
<sequence>MANNAFDGFSKATDITSLDAIAATLKTQADNANTKVNDAIKELKDNPDNPAVLADLQHSINKWSVIYNINSTVTRSFKDLMQGILQKI</sequence>
<reference evidence="8 9" key="2">
    <citation type="journal article" date="2016" name="Genome Announc.">
        <title>Complete Genome Sequence of the Highly Virulent Aeromonas schubertii Strain WL1483, Isolated from Diseased Snakehead Fish (Channa argus) in China.</title>
        <authorList>
            <person name="Liu L."/>
            <person name="Li N."/>
            <person name="Zhang D."/>
            <person name="Fu X."/>
            <person name="Shi C."/>
            <person name="Lin Q."/>
            <person name="Hao G."/>
        </authorList>
    </citation>
    <scope>NUCLEOTIDE SEQUENCE [LARGE SCALE GENOMIC DNA]</scope>
    <source>
        <strain evidence="8 9">WL1483</strain>
    </source>
</reference>
<proteinExistence type="inferred from homology"/>
<comment type="subcellular location">
    <subcellularLocation>
        <location evidence="1">Cell surface</location>
    </subcellularLocation>
    <subcellularLocation>
        <location evidence="2">Secreted</location>
    </subcellularLocation>
</comment>
<evidence type="ECO:0000313" key="9">
    <source>
        <dbReference type="Proteomes" id="UP000058114"/>
    </source>
</evidence>
<evidence type="ECO:0000256" key="5">
    <source>
        <dbReference type="ARBA" id="ARBA00022927"/>
    </source>
</evidence>
<evidence type="ECO:0000256" key="2">
    <source>
        <dbReference type="ARBA" id="ARBA00004613"/>
    </source>
</evidence>
<name>A0A0S2SFD1_9GAMM</name>
<dbReference type="SUPFAM" id="SSF140129">
    <property type="entry name" value="MxiH-like"/>
    <property type="match status" value="1"/>
</dbReference>
<dbReference type="InterPro" id="IPR021123">
    <property type="entry name" value="T3SS_needle-like"/>
</dbReference>
<gene>
    <name evidence="8" type="primary">yscF</name>
    <name evidence="8" type="ORF">WL1483_969</name>
</gene>
<dbReference type="InterPro" id="IPR037203">
    <property type="entry name" value="T3SS_needle-like_sf"/>
</dbReference>
<dbReference type="Pfam" id="PF09392">
    <property type="entry name" value="T3SS_needle_F"/>
    <property type="match status" value="1"/>
</dbReference>
<dbReference type="Gene3D" id="1.20.58.90">
    <property type="match status" value="1"/>
</dbReference>
<keyword evidence="3" id="KW-0813">Transport</keyword>
<evidence type="ECO:0000256" key="3">
    <source>
        <dbReference type="ARBA" id="ARBA00022448"/>
    </source>
</evidence>
<dbReference type="NCBIfam" id="TIGR02105">
    <property type="entry name" value="III_needle"/>
    <property type="match status" value="1"/>
</dbReference>
<dbReference type="GO" id="GO:0009986">
    <property type="term" value="C:cell surface"/>
    <property type="evidence" value="ECO:0007669"/>
    <property type="project" value="UniProtKB-SubCell"/>
</dbReference>
<keyword evidence="4" id="KW-0964">Secreted</keyword>
<dbReference type="PATRIC" id="fig|652.5.peg.1931"/>
<keyword evidence="5" id="KW-0653">Protein transport</keyword>
<organism evidence="8 9">
    <name type="scientific">Aeromonas schubertii</name>
    <dbReference type="NCBI Taxonomy" id="652"/>
    <lineage>
        <taxon>Bacteria</taxon>
        <taxon>Pseudomonadati</taxon>
        <taxon>Pseudomonadota</taxon>
        <taxon>Gammaproteobacteria</taxon>
        <taxon>Aeromonadales</taxon>
        <taxon>Aeromonadaceae</taxon>
        <taxon>Aeromonas</taxon>
    </lineage>
</organism>
<accession>A0A0S2SFD1</accession>
<evidence type="ECO:0000313" key="8">
    <source>
        <dbReference type="EMBL" id="ALP40388.1"/>
    </source>
</evidence>
<dbReference type="GO" id="GO:0005576">
    <property type="term" value="C:extracellular region"/>
    <property type="evidence" value="ECO:0007669"/>
    <property type="project" value="UniProtKB-SubCell"/>
</dbReference>
<comment type="similarity">
    <text evidence="7">Belongs to the SctF family.</text>
</comment>
<evidence type="ECO:0000256" key="4">
    <source>
        <dbReference type="ARBA" id="ARBA00022525"/>
    </source>
</evidence>
<evidence type="ECO:0000256" key="1">
    <source>
        <dbReference type="ARBA" id="ARBA00004241"/>
    </source>
</evidence>
<keyword evidence="6" id="KW-0843">Virulence</keyword>
<protein>
    <submittedName>
        <fullName evidence="8">Type III secretion apparatus needle protein YscF</fullName>
    </submittedName>
</protein>
<dbReference type="Proteomes" id="UP000058114">
    <property type="component" value="Chromosome"/>
</dbReference>
<dbReference type="KEGG" id="asr:WL1483_969"/>
<evidence type="ECO:0000256" key="6">
    <source>
        <dbReference type="ARBA" id="ARBA00023026"/>
    </source>
</evidence>
<dbReference type="RefSeq" id="WP_060585721.1">
    <property type="nucleotide sequence ID" value="NZ_CP013067.1"/>
</dbReference>